<feature type="region of interest" description="Disordered" evidence="3">
    <location>
        <begin position="192"/>
        <end position="211"/>
    </location>
</feature>
<reference evidence="4 5" key="1">
    <citation type="submission" date="2017-01" db="EMBL/GenBank/DDBJ databases">
        <authorList>
            <person name="Mah S.A."/>
            <person name="Swanson W.J."/>
            <person name="Moy G.W."/>
            <person name="Vacquier V.D."/>
        </authorList>
    </citation>
    <scope>NUCLEOTIDE SEQUENCE [LARGE SCALE GENOMIC DNA]</scope>
    <source>
        <strain evidence="4 5">GSMNP</strain>
    </source>
</reference>
<dbReference type="PANTHER" id="PTHR10648:SF1">
    <property type="entry name" value="SERINE_THREONINE-PROTEIN PHOSPHATASE 4 REGULATORY SUBUNIT 1"/>
    <property type="match status" value="1"/>
</dbReference>
<dbReference type="PANTHER" id="PTHR10648">
    <property type="entry name" value="SERINE/THREONINE-PROTEIN PHOSPHATASE PP2A 65 KDA REGULATORY SUBUNIT"/>
    <property type="match status" value="1"/>
</dbReference>
<dbReference type="InterPro" id="IPR011989">
    <property type="entry name" value="ARM-like"/>
</dbReference>
<evidence type="ECO:0000313" key="5">
    <source>
        <dbReference type="Proteomes" id="UP000187283"/>
    </source>
</evidence>
<feature type="region of interest" description="Disordered" evidence="3">
    <location>
        <begin position="1"/>
        <end position="24"/>
    </location>
</feature>
<dbReference type="PROSITE" id="PS50077">
    <property type="entry name" value="HEAT_REPEAT"/>
    <property type="match status" value="1"/>
</dbReference>
<dbReference type="InterPro" id="IPR051023">
    <property type="entry name" value="PP2A_Regulatory_Subunit_A"/>
</dbReference>
<feature type="compositionally biased region" description="Polar residues" evidence="3">
    <location>
        <begin position="41"/>
        <end position="62"/>
    </location>
</feature>
<feature type="repeat" description="HEAT" evidence="2">
    <location>
        <begin position="446"/>
        <end position="483"/>
    </location>
</feature>
<feature type="region of interest" description="Disordered" evidence="3">
    <location>
        <begin position="1262"/>
        <end position="1281"/>
    </location>
</feature>
<feature type="compositionally biased region" description="Polar residues" evidence="3">
    <location>
        <begin position="606"/>
        <end position="626"/>
    </location>
</feature>
<feature type="region of interest" description="Disordered" evidence="3">
    <location>
        <begin position="1501"/>
        <end position="1521"/>
    </location>
</feature>
<dbReference type="Gene3D" id="1.25.10.10">
    <property type="entry name" value="Leucine-rich Repeat Variant"/>
    <property type="match status" value="2"/>
</dbReference>
<evidence type="ECO:0000313" key="4">
    <source>
        <dbReference type="EMBL" id="OMJ22249.1"/>
    </source>
</evidence>
<sequence length="1610" mass="179519">MADFGLDWDTENYFGDDDIENSEDNLESTISNDLTNIDHQNIIESGDGNNRNSPHYSSNTQKNEVHQSDSKTIINKIFDTQATIEPPNSAMEKSQFSATTPFATSSNVQDLNEPMVQDHSKHLIVKEAMSQNLLPVLSFFYQNYGKVNSEKYLFPNHPLDSKIQNLDSKSSPIKSENLKIFNDNSTIYDLDEKQNDNKDKKKVSSSKEERKSTCNIEFKAPTLDEFQCWVHRLLLSPHTSIARETQLAVVHVGRELTFDNFHTNVVHGIVLSLEKNSTYDEILKLNTRNEEMILKPRRSLPFDDNEYKPGLDVANDSSSAVEGDSSATTSNIFGQKVANLFGIINKSSDKDENNKIDINPLPNFGLDTNLTNKDSPYSKNYIPQSESDRIEDFINTSSSIQRNIGLFDFSDENANDSNSIHKKLIMLNLILLIVEEYGSGLRPAVFIPVIERSCSDKSFEVRRDSAMVIGSLCKAVSTELSLEILFPAFVNLTNDSVWQVRKSAAIYSLPGLASVLSSRLESVNALESLFVKELTSARSSSWQFLPNRWNSYLDFNDKKQKLSNSSATLNSDSSPDLISGLSDKFASKIRGPSGWFSSKKHPLPTPSKTPALTPSFTTKKASSAESTDLARKNLKLSISPQNSISPSSHVSDRQWLQIIDKLASNKEPSKYVRVSVFESIGKLFIAFANEPKLIEYLIDLISSKVSKASNKWSGGRRSNVSAIIAETDSCEYDEIYGDSIDLGGFSIPSKFSSRTNSSGSGLSIFQGSSISSQGIGPRSNSIWDISVSDIKNSDITSKDALYHIAFNFPAILQAVGPCMWDKLRDTYIFLTKLDQFDIRYTLASSLHEIAKILSRGQLVSVELTKALQMSLSKSNNSSRFLPDNFSNFKLNLNLASKVSKTRSDSHTLVSNLSSETPNYSSDLEQTLCFFLLEGDEIKLRVLKKLSDSMSMFPESSRNRCLPMILQVFKHDSKQWRTREIMASQVSELCNLFPPSVSVSQLLPIAVEWANDPVAGVRASIAPAFSILFEKTKDDPDLQVIFFQKVIDFSHSKTFRGRVFFIQICSSLLAKNDENSSTDAVDFDQFFLPSLASLANDRVPNVRIALSRLVRKMLENKIRRLSVSSAIADTISFSSSRSSNTFSNKFSASDIVYGKEIKDTSMSEVNLSSSSSHPAEAEERIFKTIRKTNSLPSLLLSINSNVTRSNFDSSCRNQPRRHSIPYRRDLETEINFIDISEISKKLQVKKSLRSLEGKKEETLSKFDKEPKEIHTKPESLGPVYSFPKANDQLSPVETEDINTSKNRLNTNTSNASFKNNGSLGLSQHNSKKPNHISFGLQPELKFNKKMGINNSSTMRTHLLISMIQTLSQDKDSDVQEQLKDIPCFGFSSLNNDDISISSNVIFNNESNVSSANRLLESSFQTPGIGDIDFSSLKIRSFDKADSDLENNIDFNLPICDESSKNFPQGGPNDLKSSAQISNLVELISKLPEKTGFDDLISDKPKLSSDSTLLRPSSKISHRRSSSGHLSIEDLPVEISINLNKNPITPNEKNTLPENLLIPAQKLSFEKPLPKTPPEIVDSSPAIIIPNLPVPPKPAITNAIFYSDSLQFNYNK</sequence>
<keyword evidence="5" id="KW-1185">Reference proteome</keyword>
<evidence type="ECO:0000256" key="2">
    <source>
        <dbReference type="PROSITE-ProRule" id="PRU00103"/>
    </source>
</evidence>
<evidence type="ECO:0000256" key="1">
    <source>
        <dbReference type="ARBA" id="ARBA00022737"/>
    </source>
</evidence>
<proteinExistence type="predicted"/>
<feature type="region of interest" description="Disordered" evidence="3">
    <location>
        <begin position="41"/>
        <end position="68"/>
    </location>
</feature>
<dbReference type="Proteomes" id="UP000187283">
    <property type="component" value="Unassembled WGS sequence"/>
</dbReference>
<feature type="region of interest" description="Disordered" evidence="3">
    <location>
        <begin position="596"/>
        <end position="626"/>
    </location>
</feature>
<evidence type="ECO:0000256" key="3">
    <source>
        <dbReference type="SAM" id="MobiDB-lite"/>
    </source>
</evidence>
<gene>
    <name evidence="4" type="ORF">AYI70_g3003</name>
</gene>
<dbReference type="InterPro" id="IPR021133">
    <property type="entry name" value="HEAT_type_2"/>
</dbReference>
<dbReference type="STRING" id="133412.A0A1R1Y5W5"/>
<organism evidence="4 5">
    <name type="scientific">Smittium culicis</name>
    <dbReference type="NCBI Taxonomy" id="133412"/>
    <lineage>
        <taxon>Eukaryota</taxon>
        <taxon>Fungi</taxon>
        <taxon>Fungi incertae sedis</taxon>
        <taxon>Zoopagomycota</taxon>
        <taxon>Kickxellomycotina</taxon>
        <taxon>Harpellomycetes</taxon>
        <taxon>Harpellales</taxon>
        <taxon>Legeriomycetaceae</taxon>
        <taxon>Smittium</taxon>
    </lineage>
</organism>
<name>A0A1R1Y5W5_9FUNG</name>
<dbReference type="SUPFAM" id="SSF48371">
    <property type="entry name" value="ARM repeat"/>
    <property type="match status" value="1"/>
</dbReference>
<dbReference type="EMBL" id="LSSN01000809">
    <property type="protein sequence ID" value="OMJ22249.1"/>
    <property type="molecule type" value="Genomic_DNA"/>
</dbReference>
<dbReference type="GO" id="GO:0019888">
    <property type="term" value="F:protein phosphatase regulator activity"/>
    <property type="evidence" value="ECO:0007669"/>
    <property type="project" value="TreeGrafter"/>
</dbReference>
<dbReference type="GO" id="GO:0005737">
    <property type="term" value="C:cytoplasm"/>
    <property type="evidence" value="ECO:0007669"/>
    <property type="project" value="TreeGrafter"/>
</dbReference>
<dbReference type="OrthoDB" id="340346at2759"/>
<comment type="caution">
    <text evidence="4">The sequence shown here is derived from an EMBL/GenBank/DDBJ whole genome shotgun (WGS) entry which is preliminary data.</text>
</comment>
<keyword evidence="1" id="KW-0677">Repeat</keyword>
<protein>
    <submittedName>
        <fullName evidence="4">Serine/threonine-protein phosphatase 4 regulatory subunit 1</fullName>
    </submittedName>
</protein>
<feature type="compositionally biased region" description="Basic and acidic residues" evidence="3">
    <location>
        <begin position="1262"/>
        <end position="1272"/>
    </location>
</feature>
<dbReference type="InterPro" id="IPR016024">
    <property type="entry name" value="ARM-type_fold"/>
</dbReference>
<accession>A0A1R1Y5W5</accession>